<dbReference type="GO" id="GO:0007608">
    <property type="term" value="P:sensory perception of smell"/>
    <property type="evidence" value="ECO:0007669"/>
    <property type="project" value="TreeGrafter"/>
</dbReference>
<dbReference type="PANTHER" id="PTHR11857">
    <property type="entry name" value="ODORANT BINDING PROTEIN-RELATED"/>
    <property type="match status" value="1"/>
</dbReference>
<evidence type="ECO:0000256" key="4">
    <source>
        <dbReference type="ARBA" id="ARBA00022729"/>
    </source>
</evidence>
<reference evidence="6" key="1">
    <citation type="journal article" date="2013" name="Int. J. Mol. Sci.">
        <title>Identification and Expression Profile Analysis of Odorant Binding Proteins in the Oriental Fruit Fly Bactrocera dorsalis.</title>
        <authorList>
            <person name="Zheng W."/>
            <person name="Peng W."/>
            <person name="Zhu C."/>
            <person name="Zhang Q."/>
            <person name="Saccone G."/>
            <person name="Zhang H."/>
        </authorList>
    </citation>
    <scope>NUCLEOTIDE SEQUENCE</scope>
</reference>
<dbReference type="Gene3D" id="1.10.238.20">
    <property type="entry name" value="Pheromone/general odorant binding protein domain"/>
    <property type="match status" value="1"/>
</dbReference>
<comment type="similarity">
    <text evidence="2">Belongs to the PBP/GOBP family.</text>
</comment>
<dbReference type="SMR" id="S5R4H5"/>
<proteinExistence type="evidence at transcript level"/>
<feature type="chain" id="PRO_5004531801" evidence="5">
    <location>
        <begin position="20"/>
        <end position="130"/>
    </location>
</feature>
<dbReference type="InterPro" id="IPR006170">
    <property type="entry name" value="PBP/GOBP"/>
</dbReference>
<organism evidence="6">
    <name type="scientific">Bactrocera dorsalis</name>
    <name type="common">Oriental fruit fly</name>
    <name type="synonym">Dacus dorsalis</name>
    <dbReference type="NCBI Taxonomy" id="27457"/>
    <lineage>
        <taxon>Eukaryota</taxon>
        <taxon>Metazoa</taxon>
        <taxon>Ecdysozoa</taxon>
        <taxon>Arthropoda</taxon>
        <taxon>Hexapoda</taxon>
        <taxon>Insecta</taxon>
        <taxon>Pterygota</taxon>
        <taxon>Neoptera</taxon>
        <taxon>Endopterygota</taxon>
        <taxon>Diptera</taxon>
        <taxon>Brachycera</taxon>
        <taxon>Muscomorpha</taxon>
        <taxon>Tephritoidea</taxon>
        <taxon>Tephritidae</taxon>
        <taxon>Bactrocera</taxon>
        <taxon>Bactrocera</taxon>
    </lineage>
</organism>
<dbReference type="SMART" id="SM00708">
    <property type="entry name" value="PhBP"/>
    <property type="match status" value="1"/>
</dbReference>
<dbReference type="SUPFAM" id="SSF47565">
    <property type="entry name" value="Insect pheromone/odorant-binding proteins"/>
    <property type="match status" value="1"/>
</dbReference>
<dbReference type="AlphaFoldDB" id="S5R4H5"/>
<feature type="signal peptide" evidence="5">
    <location>
        <begin position="1"/>
        <end position="19"/>
    </location>
</feature>
<dbReference type="GO" id="GO:0005615">
    <property type="term" value="C:extracellular space"/>
    <property type="evidence" value="ECO:0007669"/>
    <property type="project" value="TreeGrafter"/>
</dbReference>
<dbReference type="OrthoDB" id="8194670at2759"/>
<dbReference type="InterPro" id="IPR036728">
    <property type="entry name" value="PBP_GOBP_sf"/>
</dbReference>
<name>S5R4H5_BACDO</name>
<dbReference type="EMBL" id="KC559116">
    <property type="protein sequence ID" value="AGS08187.1"/>
    <property type="molecule type" value="mRNA"/>
</dbReference>
<dbReference type="Pfam" id="PF01395">
    <property type="entry name" value="PBP_GOBP"/>
    <property type="match status" value="1"/>
</dbReference>
<protein>
    <submittedName>
        <fullName evidence="6">Odorant binding protein 5</fullName>
    </submittedName>
</protein>
<comment type="subcellular location">
    <subcellularLocation>
        <location evidence="1">Secreted</location>
    </subcellularLocation>
</comment>
<evidence type="ECO:0000256" key="5">
    <source>
        <dbReference type="SAM" id="SignalP"/>
    </source>
</evidence>
<accession>S5R4H5</accession>
<dbReference type="GO" id="GO:0005549">
    <property type="term" value="F:odorant binding"/>
    <property type="evidence" value="ECO:0007669"/>
    <property type="project" value="InterPro"/>
</dbReference>
<gene>
    <name evidence="6" type="primary">OBP5</name>
</gene>
<evidence type="ECO:0000256" key="1">
    <source>
        <dbReference type="ARBA" id="ARBA00004613"/>
    </source>
</evidence>
<dbReference type="CDD" id="cd23992">
    <property type="entry name" value="PBP_GOBP"/>
    <property type="match status" value="1"/>
</dbReference>
<dbReference type="PANTHER" id="PTHR11857:SF43">
    <property type="entry name" value="GEO07291P1-RELATED"/>
    <property type="match status" value="1"/>
</dbReference>
<evidence type="ECO:0000256" key="2">
    <source>
        <dbReference type="ARBA" id="ARBA00008098"/>
    </source>
</evidence>
<keyword evidence="3" id="KW-0964">Secreted</keyword>
<evidence type="ECO:0000256" key="3">
    <source>
        <dbReference type="ARBA" id="ARBA00022525"/>
    </source>
</evidence>
<evidence type="ECO:0000313" key="6">
    <source>
        <dbReference type="EMBL" id="AGS08187.1"/>
    </source>
</evidence>
<keyword evidence="4 5" id="KW-0732">Signal</keyword>
<sequence>MKSFVTIALLVVGSAVVLCNPHDPEMRGYIEDCNKEHNVSPKDFHDFIEGKLTTVPENMKCSSQCIMVKQGIMDESGNFKPDAAKAKMKEDKLVAAVDECKDLSGSTPCDTAFKITSCMLSKKEFLKRWL</sequence>